<dbReference type="EMBL" id="BSFM01000021">
    <property type="protein sequence ID" value="GLK86682.1"/>
    <property type="molecule type" value="Genomic_DNA"/>
</dbReference>
<reference evidence="1" key="1">
    <citation type="journal article" date="2014" name="Int. J. Syst. Evol. Microbiol.">
        <title>Complete genome sequence of Corynebacterium casei LMG S-19264T (=DSM 44701T), isolated from a smear-ripened cheese.</title>
        <authorList>
            <consortium name="US DOE Joint Genome Institute (JGI-PGF)"/>
            <person name="Walter F."/>
            <person name="Albersmeier A."/>
            <person name="Kalinowski J."/>
            <person name="Ruckert C."/>
        </authorList>
    </citation>
    <scope>NUCLEOTIDE SEQUENCE</scope>
    <source>
        <strain evidence="1">VKM B-2789</strain>
    </source>
</reference>
<organism evidence="1 2">
    <name type="scientific">Ancylobacter defluvii</name>
    <dbReference type="NCBI Taxonomy" id="1282440"/>
    <lineage>
        <taxon>Bacteria</taxon>
        <taxon>Pseudomonadati</taxon>
        <taxon>Pseudomonadota</taxon>
        <taxon>Alphaproteobacteria</taxon>
        <taxon>Hyphomicrobiales</taxon>
        <taxon>Xanthobacteraceae</taxon>
        <taxon>Ancylobacter</taxon>
    </lineage>
</organism>
<keyword evidence="2" id="KW-1185">Reference proteome</keyword>
<dbReference type="RefSeq" id="WP_213363716.1">
    <property type="nucleotide sequence ID" value="NZ_BSFM01000021.1"/>
</dbReference>
<proteinExistence type="predicted"/>
<evidence type="ECO:0000313" key="1">
    <source>
        <dbReference type="EMBL" id="GLK86682.1"/>
    </source>
</evidence>
<protein>
    <submittedName>
        <fullName evidence="1">Uncharacterized protein</fullName>
    </submittedName>
</protein>
<sequence>MIAISTPAADRGLLTIEQLREAAGVPQSDTSQDTKLEKLGLQVADLICRECGIAGDGIRPPTLRKETVVETFRLNHCRPMLVLSRRFVPNVIAVVLRGEALESSDHEVDAEGGILKRIMAGMEISWPMGTVAVTYEAGFDEVPTDLALAAMSAVREQLSSTDRDPLLKRERVEGVSELEYWVGGFGTSTGSAFSSTVQAMLDPYRSAWFE</sequence>
<name>A0A9W6NDI5_9HYPH</name>
<dbReference type="Proteomes" id="UP001143330">
    <property type="component" value="Unassembled WGS sequence"/>
</dbReference>
<dbReference type="AlphaFoldDB" id="A0A9W6NDI5"/>
<accession>A0A9W6NDI5</accession>
<gene>
    <name evidence="1" type="ORF">GCM10017653_47520</name>
</gene>
<reference evidence="1" key="2">
    <citation type="submission" date="2023-01" db="EMBL/GenBank/DDBJ databases">
        <authorList>
            <person name="Sun Q."/>
            <person name="Evtushenko L."/>
        </authorList>
    </citation>
    <scope>NUCLEOTIDE SEQUENCE</scope>
    <source>
        <strain evidence="1">VKM B-2789</strain>
    </source>
</reference>
<evidence type="ECO:0000313" key="2">
    <source>
        <dbReference type="Proteomes" id="UP001143330"/>
    </source>
</evidence>
<comment type="caution">
    <text evidence="1">The sequence shown here is derived from an EMBL/GenBank/DDBJ whole genome shotgun (WGS) entry which is preliminary data.</text>
</comment>